<evidence type="ECO:0000313" key="6">
    <source>
        <dbReference type="Proteomes" id="UP001457282"/>
    </source>
</evidence>
<dbReference type="SMART" id="SM00330">
    <property type="entry name" value="PIPKc"/>
    <property type="match status" value="1"/>
</dbReference>
<keyword evidence="3" id="KW-0547">Nucleotide-binding</keyword>
<evidence type="ECO:0000256" key="1">
    <source>
        <dbReference type="ARBA" id="ARBA00012172"/>
    </source>
</evidence>
<dbReference type="InterPro" id="IPR027483">
    <property type="entry name" value="PInositol-4-P-4/5-kinase_C_sf"/>
</dbReference>
<keyword evidence="3" id="KW-0067">ATP-binding</keyword>
<dbReference type="GO" id="GO:0005524">
    <property type="term" value="F:ATP binding"/>
    <property type="evidence" value="ECO:0007669"/>
    <property type="project" value="UniProtKB-UniRule"/>
</dbReference>
<dbReference type="AlphaFoldDB" id="A0AAW1VQI0"/>
<evidence type="ECO:0000259" key="4">
    <source>
        <dbReference type="PROSITE" id="PS51455"/>
    </source>
</evidence>
<dbReference type="Pfam" id="PF01504">
    <property type="entry name" value="PIP5K"/>
    <property type="match status" value="1"/>
</dbReference>
<protein>
    <recommendedName>
        <fullName evidence="1">1-phosphatidylinositol-4-phosphate 5-kinase</fullName>
        <ecNumber evidence="1">2.7.1.68</ecNumber>
    </recommendedName>
</protein>
<keyword evidence="2 3" id="KW-0418">Kinase</keyword>
<dbReference type="InterPro" id="IPR023610">
    <property type="entry name" value="PInositol-4/5-P-5/4-kinase"/>
</dbReference>
<evidence type="ECO:0000313" key="5">
    <source>
        <dbReference type="EMBL" id="KAK9910261.1"/>
    </source>
</evidence>
<dbReference type="GO" id="GO:0016308">
    <property type="term" value="F:1-phosphatidylinositol-4-phosphate 5-kinase activity"/>
    <property type="evidence" value="ECO:0007669"/>
    <property type="project" value="UniProtKB-EC"/>
</dbReference>
<comment type="caution">
    <text evidence="5">The sequence shown here is derived from an EMBL/GenBank/DDBJ whole genome shotgun (WGS) entry which is preliminary data.</text>
</comment>
<dbReference type="SUPFAM" id="SSF56104">
    <property type="entry name" value="SAICAR synthase-like"/>
    <property type="match status" value="1"/>
</dbReference>
<name>A0AAW1VQI0_RUBAR</name>
<dbReference type="Gene3D" id="3.30.810.10">
    <property type="entry name" value="2-Layer Sandwich"/>
    <property type="match status" value="1"/>
</dbReference>
<feature type="domain" description="PIPK" evidence="4">
    <location>
        <begin position="1"/>
        <end position="138"/>
    </location>
</feature>
<accession>A0AAW1VQI0</accession>
<evidence type="ECO:0000256" key="2">
    <source>
        <dbReference type="ARBA" id="ARBA00022777"/>
    </source>
</evidence>
<reference evidence="5 6" key="1">
    <citation type="journal article" date="2023" name="G3 (Bethesda)">
        <title>A chromosome-length genome assembly and annotation of blackberry (Rubus argutus, cv. 'Hillquist').</title>
        <authorList>
            <person name="Bruna T."/>
            <person name="Aryal R."/>
            <person name="Dudchenko O."/>
            <person name="Sargent D.J."/>
            <person name="Mead D."/>
            <person name="Buti M."/>
            <person name="Cavallini A."/>
            <person name="Hytonen T."/>
            <person name="Andres J."/>
            <person name="Pham M."/>
            <person name="Weisz D."/>
            <person name="Mascagni F."/>
            <person name="Usai G."/>
            <person name="Natali L."/>
            <person name="Bassil N."/>
            <person name="Fernandez G.E."/>
            <person name="Lomsadze A."/>
            <person name="Armour M."/>
            <person name="Olukolu B."/>
            <person name="Poorten T."/>
            <person name="Britton C."/>
            <person name="Davik J."/>
            <person name="Ashrafi H."/>
            <person name="Aiden E.L."/>
            <person name="Borodovsky M."/>
            <person name="Worthington M."/>
        </authorList>
    </citation>
    <scope>NUCLEOTIDE SEQUENCE [LARGE SCALE GENOMIC DNA]</scope>
    <source>
        <strain evidence="5">PI 553951</strain>
    </source>
</reference>
<sequence>MKIYLEMLPQLLPPSYEAWGLTISQTVWTSCLLAVFGSIYPSEICIHECYDLKGYFNRPSGKQVIVQERPLHKDLDFDLCFYLDPLVRARLLAQIKYDCEFLEAEGIMDYSLLLAVQVESPHEGGSQESFHFLSVNFI</sequence>
<dbReference type="PANTHER" id="PTHR23086">
    <property type="entry name" value="PHOSPHATIDYLINOSITOL-4-PHOSPHATE 5-KINASE"/>
    <property type="match status" value="1"/>
</dbReference>
<proteinExistence type="predicted"/>
<keyword evidence="6" id="KW-1185">Reference proteome</keyword>
<evidence type="ECO:0000256" key="3">
    <source>
        <dbReference type="PROSITE-ProRule" id="PRU00781"/>
    </source>
</evidence>
<dbReference type="PANTHER" id="PTHR23086:SF111">
    <property type="entry name" value="PHOSPHATIDYLINOSITOL 4-PHOSPHATE 5-KINASE 10"/>
    <property type="match status" value="1"/>
</dbReference>
<dbReference type="Proteomes" id="UP001457282">
    <property type="component" value="Unassembled WGS sequence"/>
</dbReference>
<dbReference type="PROSITE" id="PS51455">
    <property type="entry name" value="PIPK"/>
    <property type="match status" value="1"/>
</dbReference>
<dbReference type="PROSITE" id="PS51257">
    <property type="entry name" value="PROKAR_LIPOPROTEIN"/>
    <property type="match status" value="1"/>
</dbReference>
<gene>
    <name evidence="5" type="ORF">M0R45_034229</name>
</gene>
<dbReference type="EMBL" id="JBEDUW010000007">
    <property type="protein sequence ID" value="KAK9910261.1"/>
    <property type="molecule type" value="Genomic_DNA"/>
</dbReference>
<keyword evidence="3" id="KW-0808">Transferase</keyword>
<dbReference type="GO" id="GO:0046854">
    <property type="term" value="P:phosphatidylinositol phosphate biosynthetic process"/>
    <property type="evidence" value="ECO:0007669"/>
    <property type="project" value="TreeGrafter"/>
</dbReference>
<dbReference type="InterPro" id="IPR002498">
    <property type="entry name" value="PInositol-4-P-4/5-kinase_core"/>
</dbReference>
<dbReference type="EC" id="2.7.1.68" evidence="1"/>
<dbReference type="GO" id="GO:0005886">
    <property type="term" value="C:plasma membrane"/>
    <property type="evidence" value="ECO:0007669"/>
    <property type="project" value="TreeGrafter"/>
</dbReference>
<organism evidence="5 6">
    <name type="scientific">Rubus argutus</name>
    <name type="common">Southern blackberry</name>
    <dbReference type="NCBI Taxonomy" id="59490"/>
    <lineage>
        <taxon>Eukaryota</taxon>
        <taxon>Viridiplantae</taxon>
        <taxon>Streptophyta</taxon>
        <taxon>Embryophyta</taxon>
        <taxon>Tracheophyta</taxon>
        <taxon>Spermatophyta</taxon>
        <taxon>Magnoliopsida</taxon>
        <taxon>eudicotyledons</taxon>
        <taxon>Gunneridae</taxon>
        <taxon>Pentapetalae</taxon>
        <taxon>rosids</taxon>
        <taxon>fabids</taxon>
        <taxon>Rosales</taxon>
        <taxon>Rosaceae</taxon>
        <taxon>Rosoideae</taxon>
        <taxon>Rosoideae incertae sedis</taxon>
        <taxon>Rubus</taxon>
    </lineage>
</organism>